<sequence length="486" mass="51685">MGERAWPGRIVPVIVPGLGMLVLGLAGATRSMLSWDEIATVDVARRSVPQIWRLMQHIDGVFGPYYLLMHFWTAVAGRGVLEVRLPSIVAMAGAAALTGELGRRLFGTVAGLVGGLVFCAVPNISRYAAEARPYAMACLVSVLGLILLHRALTRPGRARWLAYGAAVVGLGLSHVIALTALGAHGAVVLMCRRRAIVPWAVSVAVALVVLGPIFWLGSGQRGAQLHWVPPLTVKAVRNFPVALTGSAEVAWLLIGLAVTAGWRVRRHVLAMAFSAVIPLGVILVVSAHGPSFWVNRYLLFVLAPTAILAAVALCRAGALPGGAGALLSRAGTVRVVAVLLLLAAVAYPAQWTVRGRTVKNGTDDRSVARIVQAGQQPGDGIIYQPGSRTLRPGVDYYLRDDPGRPRDLLLRRDAADEASLVAGEWPGTADRLGAGRVWLLVGAREEDPLAHRADLAAVLRTRYVRAGIWQVKRGTLALFVPRTVGP</sequence>
<dbReference type="PANTHER" id="PTHR33908">
    <property type="entry name" value="MANNOSYLTRANSFERASE YKCB-RELATED"/>
    <property type="match status" value="1"/>
</dbReference>
<evidence type="ECO:0000313" key="10">
    <source>
        <dbReference type="EMBL" id="GIE26024.1"/>
    </source>
</evidence>
<dbReference type="Proteomes" id="UP000603200">
    <property type="component" value="Unassembled WGS sequence"/>
</dbReference>
<protein>
    <recommendedName>
        <fullName evidence="9">Glycosyltransferase RgtA/B/C/D-like domain-containing protein</fullName>
    </recommendedName>
</protein>
<evidence type="ECO:0000256" key="3">
    <source>
        <dbReference type="ARBA" id="ARBA00022676"/>
    </source>
</evidence>
<feature type="transmembrane region" description="Helical" evidence="8">
    <location>
        <begin position="160"/>
        <end position="184"/>
    </location>
</feature>
<organism evidence="10 11">
    <name type="scientific">Winogradskya humida</name>
    <dbReference type="NCBI Taxonomy" id="113566"/>
    <lineage>
        <taxon>Bacteria</taxon>
        <taxon>Bacillati</taxon>
        <taxon>Actinomycetota</taxon>
        <taxon>Actinomycetes</taxon>
        <taxon>Micromonosporales</taxon>
        <taxon>Micromonosporaceae</taxon>
        <taxon>Winogradskya</taxon>
    </lineage>
</organism>
<evidence type="ECO:0000256" key="2">
    <source>
        <dbReference type="ARBA" id="ARBA00022475"/>
    </source>
</evidence>
<name>A0ABQ4A5B5_9ACTN</name>
<evidence type="ECO:0000256" key="8">
    <source>
        <dbReference type="SAM" id="Phobius"/>
    </source>
</evidence>
<dbReference type="PANTHER" id="PTHR33908:SF3">
    <property type="entry name" value="UNDECAPRENYL PHOSPHATE-ALPHA-4-AMINO-4-DEOXY-L-ARABINOSE ARABINOSYL TRANSFERASE"/>
    <property type="match status" value="1"/>
</dbReference>
<keyword evidence="4" id="KW-0808">Transferase</keyword>
<feature type="transmembrane region" description="Helical" evidence="8">
    <location>
        <begin position="196"/>
        <end position="218"/>
    </location>
</feature>
<evidence type="ECO:0000256" key="6">
    <source>
        <dbReference type="ARBA" id="ARBA00022989"/>
    </source>
</evidence>
<keyword evidence="7 8" id="KW-0472">Membrane</keyword>
<dbReference type="EMBL" id="BOMN01000132">
    <property type="protein sequence ID" value="GIE26024.1"/>
    <property type="molecule type" value="Genomic_DNA"/>
</dbReference>
<dbReference type="InterPro" id="IPR038731">
    <property type="entry name" value="RgtA/B/C-like"/>
</dbReference>
<keyword evidence="3" id="KW-0328">Glycosyltransferase</keyword>
<reference evidence="10 11" key="1">
    <citation type="submission" date="2021-01" db="EMBL/GenBank/DDBJ databases">
        <title>Whole genome shotgun sequence of Actinoplanes humidus NBRC 14915.</title>
        <authorList>
            <person name="Komaki H."/>
            <person name="Tamura T."/>
        </authorList>
    </citation>
    <scope>NUCLEOTIDE SEQUENCE [LARGE SCALE GENOMIC DNA]</scope>
    <source>
        <strain evidence="10 11">NBRC 14915</strain>
    </source>
</reference>
<feature type="transmembrane region" description="Helical" evidence="8">
    <location>
        <begin position="330"/>
        <end position="349"/>
    </location>
</feature>
<accession>A0ABQ4A5B5</accession>
<proteinExistence type="predicted"/>
<evidence type="ECO:0000256" key="7">
    <source>
        <dbReference type="ARBA" id="ARBA00023136"/>
    </source>
</evidence>
<evidence type="ECO:0000259" key="9">
    <source>
        <dbReference type="Pfam" id="PF13231"/>
    </source>
</evidence>
<feature type="transmembrane region" description="Helical" evidence="8">
    <location>
        <begin position="297"/>
        <end position="318"/>
    </location>
</feature>
<gene>
    <name evidence="10" type="ORF">Ahu01nite_091260</name>
</gene>
<feature type="transmembrane region" description="Helical" evidence="8">
    <location>
        <begin position="239"/>
        <end position="262"/>
    </location>
</feature>
<evidence type="ECO:0000256" key="1">
    <source>
        <dbReference type="ARBA" id="ARBA00004651"/>
    </source>
</evidence>
<feature type="transmembrane region" description="Helical" evidence="8">
    <location>
        <begin position="6"/>
        <end position="26"/>
    </location>
</feature>
<keyword evidence="11" id="KW-1185">Reference proteome</keyword>
<evidence type="ECO:0000256" key="4">
    <source>
        <dbReference type="ARBA" id="ARBA00022679"/>
    </source>
</evidence>
<keyword evidence="5 8" id="KW-0812">Transmembrane</keyword>
<feature type="transmembrane region" description="Helical" evidence="8">
    <location>
        <begin position="268"/>
        <end position="285"/>
    </location>
</feature>
<keyword evidence="2" id="KW-1003">Cell membrane</keyword>
<evidence type="ECO:0000313" key="11">
    <source>
        <dbReference type="Proteomes" id="UP000603200"/>
    </source>
</evidence>
<dbReference type="InterPro" id="IPR050297">
    <property type="entry name" value="LipidA_mod_glycosyltrf_83"/>
</dbReference>
<feature type="transmembrane region" description="Helical" evidence="8">
    <location>
        <begin position="131"/>
        <end position="148"/>
    </location>
</feature>
<feature type="transmembrane region" description="Helical" evidence="8">
    <location>
        <begin position="105"/>
        <end position="125"/>
    </location>
</feature>
<feature type="domain" description="Glycosyltransferase RgtA/B/C/D-like" evidence="9">
    <location>
        <begin position="67"/>
        <end position="212"/>
    </location>
</feature>
<comment type="caution">
    <text evidence="10">The sequence shown here is derived from an EMBL/GenBank/DDBJ whole genome shotgun (WGS) entry which is preliminary data.</text>
</comment>
<comment type="subcellular location">
    <subcellularLocation>
        <location evidence="1">Cell membrane</location>
        <topology evidence="1">Multi-pass membrane protein</topology>
    </subcellularLocation>
</comment>
<dbReference type="Pfam" id="PF13231">
    <property type="entry name" value="PMT_2"/>
    <property type="match status" value="1"/>
</dbReference>
<evidence type="ECO:0000256" key="5">
    <source>
        <dbReference type="ARBA" id="ARBA00022692"/>
    </source>
</evidence>
<keyword evidence="6 8" id="KW-1133">Transmembrane helix</keyword>